<dbReference type="Pfam" id="PF00583">
    <property type="entry name" value="Acetyltransf_1"/>
    <property type="match status" value="1"/>
</dbReference>
<evidence type="ECO:0000313" key="3">
    <source>
        <dbReference type="Proteomes" id="UP000886748"/>
    </source>
</evidence>
<dbReference type="CDD" id="cd04301">
    <property type="entry name" value="NAT_SF"/>
    <property type="match status" value="1"/>
</dbReference>
<reference evidence="2" key="1">
    <citation type="submission" date="2020-10" db="EMBL/GenBank/DDBJ databases">
        <authorList>
            <person name="Gilroy R."/>
        </authorList>
    </citation>
    <scope>NUCLEOTIDE SEQUENCE</scope>
    <source>
        <strain evidence="2">CHK154-7741</strain>
    </source>
</reference>
<dbReference type="GO" id="GO:0016747">
    <property type="term" value="F:acyltransferase activity, transferring groups other than amino-acyl groups"/>
    <property type="evidence" value="ECO:0007669"/>
    <property type="project" value="InterPro"/>
</dbReference>
<proteinExistence type="predicted"/>
<comment type="caution">
    <text evidence="2">The sequence shown here is derived from an EMBL/GenBank/DDBJ whole genome shotgun (WGS) entry which is preliminary data.</text>
</comment>
<protein>
    <submittedName>
        <fullName evidence="2">GNAT family N-acetyltransferase</fullName>
    </submittedName>
</protein>
<reference evidence="2" key="2">
    <citation type="journal article" date="2021" name="PeerJ">
        <title>Extensive microbial diversity within the chicken gut microbiome revealed by metagenomics and culture.</title>
        <authorList>
            <person name="Gilroy R."/>
            <person name="Ravi A."/>
            <person name="Getino M."/>
            <person name="Pursley I."/>
            <person name="Horton D.L."/>
            <person name="Alikhan N.F."/>
            <person name="Baker D."/>
            <person name="Gharbi K."/>
            <person name="Hall N."/>
            <person name="Watson M."/>
            <person name="Adriaenssens E.M."/>
            <person name="Foster-Nyarko E."/>
            <person name="Jarju S."/>
            <person name="Secka A."/>
            <person name="Antonio M."/>
            <person name="Oren A."/>
            <person name="Chaudhuri R.R."/>
            <person name="La Ragione R."/>
            <person name="Hildebrand F."/>
            <person name="Pallen M.J."/>
        </authorList>
    </citation>
    <scope>NUCLEOTIDE SEQUENCE</scope>
    <source>
        <strain evidence="2">CHK154-7741</strain>
    </source>
</reference>
<dbReference type="SUPFAM" id="SSF55729">
    <property type="entry name" value="Acyl-CoA N-acyltransferases (Nat)"/>
    <property type="match status" value="1"/>
</dbReference>
<gene>
    <name evidence="2" type="ORF">IAD26_02145</name>
</gene>
<dbReference type="InterPro" id="IPR000182">
    <property type="entry name" value="GNAT_dom"/>
</dbReference>
<dbReference type="Proteomes" id="UP000886748">
    <property type="component" value="Unassembled WGS sequence"/>
</dbReference>
<evidence type="ECO:0000259" key="1">
    <source>
        <dbReference type="PROSITE" id="PS51186"/>
    </source>
</evidence>
<dbReference type="InterPro" id="IPR016181">
    <property type="entry name" value="Acyl_CoA_acyltransferase"/>
</dbReference>
<dbReference type="Gene3D" id="3.40.630.30">
    <property type="match status" value="1"/>
</dbReference>
<evidence type="ECO:0000313" key="2">
    <source>
        <dbReference type="EMBL" id="HIU91916.1"/>
    </source>
</evidence>
<organism evidence="2 3">
    <name type="scientific">Candidatus Limenecus avicola</name>
    <dbReference type="NCBI Taxonomy" id="2840847"/>
    <lineage>
        <taxon>Bacteria</taxon>
        <taxon>Bacillati</taxon>
        <taxon>Bacillota</taxon>
        <taxon>Clostridia</taxon>
        <taxon>Eubacteriales</taxon>
        <taxon>Clostridiaceae</taxon>
        <taxon>Clostridiaceae incertae sedis</taxon>
        <taxon>Candidatus Limenecus</taxon>
    </lineage>
</organism>
<sequence>MLKLEPVEIQNFKDVYEDMLEQFPACEMKDYNTFINLFEQGQYKLLSVVDDNVRIGYLLLYESSVENVLWLDYIAVFRQYQSKGYGRMIFDSLINQFNTYKGIYLEVEKADESVINTIRRIKFYKSLGAKKLDINYFYPNKDGCIDLDLYFLPFCKAELPLKEVSFRVIKDVFNALHKELSHIDNVYCKITGQY</sequence>
<accession>A0A9D1SRA8</accession>
<dbReference type="PROSITE" id="PS51186">
    <property type="entry name" value="GNAT"/>
    <property type="match status" value="1"/>
</dbReference>
<feature type="domain" description="N-acetyltransferase" evidence="1">
    <location>
        <begin position="2"/>
        <end position="156"/>
    </location>
</feature>
<dbReference type="EMBL" id="DVOD01000016">
    <property type="protein sequence ID" value="HIU91916.1"/>
    <property type="molecule type" value="Genomic_DNA"/>
</dbReference>
<dbReference type="AlphaFoldDB" id="A0A9D1SRA8"/>
<name>A0A9D1SRA8_9CLOT</name>